<dbReference type="Proteomes" id="UP000283587">
    <property type="component" value="Unassembled WGS sequence"/>
</dbReference>
<accession>A0A418ZZQ7</accession>
<keyword evidence="3" id="KW-1185">Reference proteome</keyword>
<organism evidence="2 3">
    <name type="scientific">Paracoccus siganidrum</name>
    <dbReference type="NCBI Taxonomy" id="1276757"/>
    <lineage>
        <taxon>Bacteria</taxon>
        <taxon>Pseudomonadati</taxon>
        <taxon>Pseudomonadota</taxon>
        <taxon>Alphaproteobacteria</taxon>
        <taxon>Rhodobacterales</taxon>
        <taxon>Paracoccaceae</taxon>
        <taxon>Paracoccus</taxon>
    </lineage>
</organism>
<reference evidence="3" key="1">
    <citation type="submission" date="2018-09" db="EMBL/GenBank/DDBJ databases">
        <title>Paracoccus onubensis nov. sp. a moderate halophilic bacterium isolated from Gruta de las Maravillas (Aracena, Spain).</title>
        <authorList>
            <person name="Jurado V."/>
            <person name="Gutierrez-Patricio S."/>
            <person name="Gonzalez-Pimentel J.L."/>
            <person name="Miller A.Z."/>
            <person name="Laiz L."/>
            <person name="Saiz-Jimenez C."/>
        </authorList>
    </citation>
    <scope>NUCLEOTIDE SEQUENCE [LARGE SCALE GENOMIC DNA]</scope>
    <source>
        <strain evidence="3">DSM 26381</strain>
    </source>
</reference>
<sequence>MAAMKLWDAIMIGTVALGATLVAGAQTVFGQDRVEVPLPDVSQLDEAEATELARRIGEVDVITSNCQDFGISGGEWTLLAGTGDLLAQQLGLDPAEYDRQFNAPAYALLDDPEACDRLGPDAKPLIGQLVEMGGATEPAQPEPAEAEEAPAEDGDDTATANADADAEDDSAD</sequence>
<feature type="region of interest" description="Disordered" evidence="1">
    <location>
        <begin position="130"/>
        <end position="172"/>
    </location>
</feature>
<dbReference type="AlphaFoldDB" id="A0A418ZZQ7"/>
<proteinExistence type="predicted"/>
<feature type="compositionally biased region" description="Acidic residues" evidence="1">
    <location>
        <begin position="144"/>
        <end position="156"/>
    </location>
</feature>
<gene>
    <name evidence="2" type="ORF">D3P05_18675</name>
</gene>
<comment type="caution">
    <text evidence="2">The sequence shown here is derived from an EMBL/GenBank/DDBJ whole genome shotgun (WGS) entry which is preliminary data.</text>
</comment>
<evidence type="ECO:0000256" key="1">
    <source>
        <dbReference type="SAM" id="MobiDB-lite"/>
    </source>
</evidence>
<evidence type="ECO:0000313" key="3">
    <source>
        <dbReference type="Proteomes" id="UP000283587"/>
    </source>
</evidence>
<feature type="compositionally biased region" description="Low complexity" evidence="1">
    <location>
        <begin position="133"/>
        <end position="143"/>
    </location>
</feature>
<name>A0A418ZZQ7_9RHOB</name>
<dbReference type="EMBL" id="QZEW01000101">
    <property type="protein sequence ID" value="RJL06071.1"/>
    <property type="molecule type" value="Genomic_DNA"/>
</dbReference>
<protein>
    <submittedName>
        <fullName evidence="2">Uncharacterized protein</fullName>
    </submittedName>
</protein>
<evidence type="ECO:0000313" key="2">
    <source>
        <dbReference type="EMBL" id="RJL06071.1"/>
    </source>
</evidence>